<accession>A0A6J5PYW6</accession>
<gene>
    <name evidence="1" type="ORF">UFOVP972_37</name>
</gene>
<organism evidence="1">
    <name type="scientific">uncultured Caudovirales phage</name>
    <dbReference type="NCBI Taxonomy" id="2100421"/>
    <lineage>
        <taxon>Viruses</taxon>
        <taxon>Duplodnaviria</taxon>
        <taxon>Heunggongvirae</taxon>
        <taxon>Uroviricota</taxon>
        <taxon>Caudoviricetes</taxon>
        <taxon>Peduoviridae</taxon>
        <taxon>Maltschvirus</taxon>
        <taxon>Maltschvirus maltsch</taxon>
    </lineage>
</organism>
<dbReference type="EMBL" id="LR796923">
    <property type="protein sequence ID" value="CAB4174355.1"/>
    <property type="molecule type" value="Genomic_DNA"/>
</dbReference>
<proteinExistence type="predicted"/>
<reference evidence="1" key="1">
    <citation type="submission" date="2020-05" db="EMBL/GenBank/DDBJ databases">
        <authorList>
            <person name="Chiriac C."/>
            <person name="Salcher M."/>
            <person name="Ghai R."/>
            <person name="Kavagutti S V."/>
        </authorList>
    </citation>
    <scope>NUCLEOTIDE SEQUENCE</scope>
</reference>
<evidence type="ECO:0000313" key="1">
    <source>
        <dbReference type="EMBL" id="CAB4174355.1"/>
    </source>
</evidence>
<name>A0A6J5PYW6_9CAUD</name>
<protein>
    <submittedName>
        <fullName evidence="1">Uncharacterized protein</fullName>
    </submittedName>
</protein>
<sequence length="106" mass="11971">MEKLAVYNSMSFNKKRVPQLEELMETHASLGDSYLNQFGSCDALVGSPESIEYLDRFFATKGPDTVSQVLSLLIEAKELLLNRGSSKYMEDFNDLQKVINSITNKQ</sequence>